<evidence type="ECO:0000256" key="2">
    <source>
        <dbReference type="ARBA" id="ARBA00022840"/>
    </source>
</evidence>
<dbReference type="GO" id="GO:0005524">
    <property type="term" value="F:ATP binding"/>
    <property type="evidence" value="ECO:0007669"/>
    <property type="project" value="UniProtKB-KW"/>
</dbReference>
<dbReference type="InterPro" id="IPR025944">
    <property type="entry name" value="Sigma_54_int_dom_CS"/>
</dbReference>
<evidence type="ECO:0000256" key="4">
    <source>
        <dbReference type="ARBA" id="ARBA00023125"/>
    </source>
</evidence>
<dbReference type="RefSeq" id="WP_045778353.1">
    <property type="nucleotide sequence ID" value="NZ_LAJX01000038.1"/>
</dbReference>
<keyword evidence="3" id="KW-0805">Transcription regulation</keyword>
<dbReference type="Proteomes" id="UP000033684">
    <property type="component" value="Unassembled WGS sequence"/>
</dbReference>
<dbReference type="InterPro" id="IPR058031">
    <property type="entry name" value="AAA_lid_NorR"/>
</dbReference>
<reference evidence="9" key="1">
    <citation type="submission" date="2015-03" db="EMBL/GenBank/DDBJ databases">
        <title>Draft genome sequence of a novel methanotroph (Sn10-6) isolated from flooded ricefield rhizosphere in India.</title>
        <authorList>
            <person name="Pandit P.S."/>
            <person name="Pore S.D."/>
            <person name="Arora P."/>
            <person name="Kapse N.G."/>
            <person name="Dhakephalkar P.K."/>
            <person name="Rahalkar M.C."/>
        </authorList>
    </citation>
    <scope>NUCLEOTIDE SEQUENCE [LARGE SCALE GENOMIC DNA]</scope>
    <source>
        <strain evidence="9">Sn10-6</strain>
    </source>
</reference>
<dbReference type="PROSITE" id="PS00688">
    <property type="entry name" value="SIGMA54_INTERACT_3"/>
    <property type="match status" value="1"/>
</dbReference>
<evidence type="ECO:0000256" key="6">
    <source>
        <dbReference type="ARBA" id="ARBA00023163"/>
    </source>
</evidence>
<evidence type="ECO:0000256" key="5">
    <source>
        <dbReference type="ARBA" id="ARBA00023159"/>
    </source>
</evidence>
<dbReference type="PROSITE" id="PS50045">
    <property type="entry name" value="SIGMA54_INTERACT_4"/>
    <property type="match status" value="1"/>
</dbReference>
<feature type="domain" description="Sigma-54 factor interaction" evidence="7">
    <location>
        <begin position="1"/>
        <end position="135"/>
    </location>
</feature>
<evidence type="ECO:0000256" key="1">
    <source>
        <dbReference type="ARBA" id="ARBA00022741"/>
    </source>
</evidence>
<reference evidence="8 9" key="2">
    <citation type="journal article" date="2016" name="Microb. Ecol.">
        <title>Genome Characteristics of a Novel Type I Methanotroph (Sn10-6) Isolated from a Flooded Indian Rice Field.</title>
        <authorList>
            <person name="Rahalkar M.C."/>
            <person name="Pandit P.S."/>
            <person name="Dhakephalkar P.K."/>
            <person name="Pore S."/>
            <person name="Arora P."/>
            <person name="Kapse N."/>
        </authorList>
    </citation>
    <scope>NUCLEOTIDE SEQUENCE [LARGE SCALE GENOMIC DNA]</scope>
    <source>
        <strain evidence="8 9">Sn10-6</strain>
    </source>
</reference>
<gene>
    <name evidence="8" type="ORF">VZ94_04705</name>
</gene>
<dbReference type="GO" id="GO:0006355">
    <property type="term" value="P:regulation of DNA-templated transcription"/>
    <property type="evidence" value="ECO:0007669"/>
    <property type="project" value="InterPro"/>
</dbReference>
<dbReference type="AlphaFoldDB" id="A0A0F3IPC8"/>
<dbReference type="PANTHER" id="PTHR32071">
    <property type="entry name" value="TRANSCRIPTIONAL REGULATORY PROTEIN"/>
    <property type="match status" value="1"/>
</dbReference>
<keyword evidence="4" id="KW-0238">DNA-binding</keyword>
<dbReference type="PANTHER" id="PTHR32071:SF116">
    <property type="entry name" value="TRANSCRIPTIONAL REGULATORY PROTEIN GLRR"/>
    <property type="match status" value="1"/>
</dbReference>
<keyword evidence="6" id="KW-0804">Transcription</keyword>
<dbReference type="InterPro" id="IPR027417">
    <property type="entry name" value="P-loop_NTPase"/>
</dbReference>
<dbReference type="SUPFAM" id="SSF52540">
    <property type="entry name" value="P-loop containing nucleoside triphosphate hydrolases"/>
    <property type="match status" value="1"/>
</dbReference>
<dbReference type="Pfam" id="PF25601">
    <property type="entry name" value="AAA_lid_14"/>
    <property type="match status" value="1"/>
</dbReference>
<evidence type="ECO:0000313" key="8">
    <source>
        <dbReference type="EMBL" id="KJV07454.1"/>
    </source>
</evidence>
<dbReference type="GO" id="GO:0003677">
    <property type="term" value="F:DNA binding"/>
    <property type="evidence" value="ECO:0007669"/>
    <property type="project" value="UniProtKB-KW"/>
</dbReference>
<evidence type="ECO:0000256" key="3">
    <source>
        <dbReference type="ARBA" id="ARBA00023015"/>
    </source>
</evidence>
<evidence type="ECO:0000259" key="7">
    <source>
        <dbReference type="PROSITE" id="PS50045"/>
    </source>
</evidence>
<dbReference type="Pfam" id="PF00158">
    <property type="entry name" value="Sigma54_activat"/>
    <property type="match status" value="1"/>
</dbReference>
<keyword evidence="9" id="KW-1185">Reference proteome</keyword>
<dbReference type="SUPFAM" id="SSF46689">
    <property type="entry name" value="Homeodomain-like"/>
    <property type="match status" value="1"/>
</dbReference>
<sequence>SVFLDEIGDMPMPLQVKLLRVLQEREVKPVGSVKSIPVNVRIIAATHRNLTKAIAEGLFREDLYYRLNVVCLELPSLNERIDDIPLLARHFLKQLAEKYQKNLNNIAPDAMALLLESDWPGNVRQLRNVIEKAVAFATTEIVSATLIKRALQNTSATNTSLDEAKLQFERDYLVRLMKTTQGNVTHAARIAKRNRSEFYNLLRRHGLEPAQFKQN</sequence>
<dbReference type="Gene3D" id="1.10.8.60">
    <property type="match status" value="1"/>
</dbReference>
<dbReference type="CDD" id="cd00009">
    <property type="entry name" value="AAA"/>
    <property type="match status" value="1"/>
</dbReference>
<feature type="non-terminal residue" evidence="8">
    <location>
        <position position="1"/>
    </location>
</feature>
<organism evidence="8 9">
    <name type="scientific">Methylocucumis oryzae</name>
    <dbReference type="NCBI Taxonomy" id="1632867"/>
    <lineage>
        <taxon>Bacteria</taxon>
        <taxon>Pseudomonadati</taxon>
        <taxon>Pseudomonadota</taxon>
        <taxon>Gammaproteobacteria</taxon>
        <taxon>Methylococcales</taxon>
        <taxon>Methylococcaceae</taxon>
        <taxon>Methylocucumis</taxon>
    </lineage>
</organism>
<evidence type="ECO:0000313" key="9">
    <source>
        <dbReference type="Proteomes" id="UP000033684"/>
    </source>
</evidence>
<dbReference type="InterPro" id="IPR002078">
    <property type="entry name" value="Sigma_54_int"/>
</dbReference>
<keyword evidence="5" id="KW-0010">Activator</keyword>
<dbReference type="Gene3D" id="3.40.50.300">
    <property type="entry name" value="P-loop containing nucleotide triphosphate hydrolases"/>
    <property type="match status" value="1"/>
</dbReference>
<keyword evidence="1" id="KW-0547">Nucleotide-binding</keyword>
<dbReference type="FunFam" id="1.10.8.60:FF:000014">
    <property type="entry name" value="DNA-binding transcriptional regulator NtrC"/>
    <property type="match status" value="1"/>
</dbReference>
<proteinExistence type="predicted"/>
<dbReference type="EMBL" id="LAJX01000038">
    <property type="protein sequence ID" value="KJV07454.1"/>
    <property type="molecule type" value="Genomic_DNA"/>
</dbReference>
<dbReference type="Gene3D" id="1.10.10.60">
    <property type="entry name" value="Homeodomain-like"/>
    <property type="match status" value="1"/>
</dbReference>
<dbReference type="InterPro" id="IPR009057">
    <property type="entry name" value="Homeodomain-like_sf"/>
</dbReference>
<accession>A0A0F3IPC8</accession>
<keyword evidence="2" id="KW-0067">ATP-binding</keyword>
<name>A0A0F3IPC8_9GAMM</name>
<protein>
    <submittedName>
        <fullName evidence="8">Response regulator GlrR</fullName>
    </submittedName>
</protein>
<comment type="caution">
    <text evidence="8">The sequence shown here is derived from an EMBL/GenBank/DDBJ whole genome shotgun (WGS) entry which is preliminary data.</text>
</comment>